<accession>A0A6A5SAT8</accession>
<dbReference type="EMBL" id="ML976127">
    <property type="protein sequence ID" value="KAF1937741.1"/>
    <property type="molecule type" value="Genomic_DNA"/>
</dbReference>
<evidence type="ECO:0000313" key="1">
    <source>
        <dbReference type="EMBL" id="KAF1937741.1"/>
    </source>
</evidence>
<keyword evidence="2" id="KW-1185">Reference proteome</keyword>
<dbReference type="AlphaFoldDB" id="A0A6A5SAT8"/>
<organism evidence="1 2">
    <name type="scientific">Clathrospora elynae</name>
    <dbReference type="NCBI Taxonomy" id="706981"/>
    <lineage>
        <taxon>Eukaryota</taxon>
        <taxon>Fungi</taxon>
        <taxon>Dikarya</taxon>
        <taxon>Ascomycota</taxon>
        <taxon>Pezizomycotina</taxon>
        <taxon>Dothideomycetes</taxon>
        <taxon>Pleosporomycetidae</taxon>
        <taxon>Pleosporales</taxon>
        <taxon>Diademaceae</taxon>
        <taxon>Clathrospora</taxon>
    </lineage>
</organism>
<reference evidence="1" key="1">
    <citation type="journal article" date="2020" name="Stud. Mycol.">
        <title>101 Dothideomycetes genomes: a test case for predicting lifestyles and emergence of pathogens.</title>
        <authorList>
            <person name="Haridas S."/>
            <person name="Albert R."/>
            <person name="Binder M."/>
            <person name="Bloem J."/>
            <person name="Labutti K."/>
            <person name="Salamov A."/>
            <person name="Andreopoulos B."/>
            <person name="Baker S."/>
            <person name="Barry K."/>
            <person name="Bills G."/>
            <person name="Bluhm B."/>
            <person name="Cannon C."/>
            <person name="Castanera R."/>
            <person name="Culley D."/>
            <person name="Daum C."/>
            <person name="Ezra D."/>
            <person name="Gonzalez J."/>
            <person name="Henrissat B."/>
            <person name="Kuo A."/>
            <person name="Liang C."/>
            <person name="Lipzen A."/>
            <person name="Lutzoni F."/>
            <person name="Magnuson J."/>
            <person name="Mondo S."/>
            <person name="Nolan M."/>
            <person name="Ohm R."/>
            <person name="Pangilinan J."/>
            <person name="Park H.-J."/>
            <person name="Ramirez L."/>
            <person name="Alfaro M."/>
            <person name="Sun H."/>
            <person name="Tritt A."/>
            <person name="Yoshinaga Y."/>
            <person name="Zwiers L.-H."/>
            <person name="Turgeon B."/>
            <person name="Goodwin S."/>
            <person name="Spatafora J."/>
            <person name="Crous P."/>
            <person name="Grigoriev I."/>
        </authorList>
    </citation>
    <scope>NUCLEOTIDE SEQUENCE</scope>
    <source>
        <strain evidence="1">CBS 161.51</strain>
    </source>
</reference>
<name>A0A6A5SAT8_9PLEO</name>
<feature type="non-terminal residue" evidence="1">
    <location>
        <position position="56"/>
    </location>
</feature>
<gene>
    <name evidence="1" type="ORF">EJ02DRAFT_356157</name>
</gene>
<proteinExistence type="predicted"/>
<protein>
    <submittedName>
        <fullName evidence="1">Uncharacterized protein</fullName>
    </submittedName>
</protein>
<dbReference type="Proteomes" id="UP000800038">
    <property type="component" value="Unassembled WGS sequence"/>
</dbReference>
<evidence type="ECO:0000313" key="2">
    <source>
        <dbReference type="Proteomes" id="UP000800038"/>
    </source>
</evidence>
<dbReference type="OrthoDB" id="3792093at2759"/>
<sequence>MAQFRSKPKAVLTPDVQLDFNGCTLTMDNDEAILNLRQKGQGGKIKLVDIKAPDRA</sequence>